<sequence>MSLLCAARFETSCRISVEHSPDSLHAHVELPDDIAIGPGDRVQVHGAPVVVPFGTSLVLDRTATVEIAGPLRRAWTRFTAYFDMSELYEVSFTPGRLA</sequence>
<accession>A0ABP7U583</accession>
<protein>
    <submittedName>
        <fullName evidence="1">Uncharacterized protein</fullName>
    </submittedName>
</protein>
<keyword evidence="2" id="KW-1185">Reference proteome</keyword>
<dbReference type="RefSeq" id="WP_344696512.1">
    <property type="nucleotide sequence ID" value="NZ_BAABBR010000001.1"/>
</dbReference>
<organism evidence="1 2">
    <name type="scientific">Sphingomonas rosea</name>
    <dbReference type="NCBI Taxonomy" id="335605"/>
    <lineage>
        <taxon>Bacteria</taxon>
        <taxon>Pseudomonadati</taxon>
        <taxon>Pseudomonadota</taxon>
        <taxon>Alphaproteobacteria</taxon>
        <taxon>Sphingomonadales</taxon>
        <taxon>Sphingomonadaceae</taxon>
        <taxon>Sphingomonas</taxon>
    </lineage>
</organism>
<evidence type="ECO:0000313" key="1">
    <source>
        <dbReference type="EMBL" id="GAA4036269.1"/>
    </source>
</evidence>
<comment type="caution">
    <text evidence="1">The sequence shown here is derived from an EMBL/GenBank/DDBJ whole genome shotgun (WGS) entry which is preliminary data.</text>
</comment>
<name>A0ABP7U583_9SPHN</name>
<proteinExistence type="predicted"/>
<dbReference type="EMBL" id="BAABBR010000001">
    <property type="protein sequence ID" value="GAA4036269.1"/>
    <property type="molecule type" value="Genomic_DNA"/>
</dbReference>
<dbReference type="Proteomes" id="UP001424459">
    <property type="component" value="Unassembled WGS sequence"/>
</dbReference>
<evidence type="ECO:0000313" key="2">
    <source>
        <dbReference type="Proteomes" id="UP001424459"/>
    </source>
</evidence>
<gene>
    <name evidence="1" type="ORF">GCM10022281_15990</name>
</gene>
<reference evidence="2" key="1">
    <citation type="journal article" date="2019" name="Int. J. Syst. Evol. Microbiol.">
        <title>The Global Catalogue of Microorganisms (GCM) 10K type strain sequencing project: providing services to taxonomists for standard genome sequencing and annotation.</title>
        <authorList>
            <consortium name="The Broad Institute Genomics Platform"/>
            <consortium name="The Broad Institute Genome Sequencing Center for Infectious Disease"/>
            <person name="Wu L."/>
            <person name="Ma J."/>
        </authorList>
    </citation>
    <scope>NUCLEOTIDE SEQUENCE [LARGE SCALE GENOMIC DNA]</scope>
    <source>
        <strain evidence="2">JCM 17564</strain>
    </source>
</reference>